<keyword evidence="2" id="KW-0378">Hydrolase</keyword>
<sequence length="261" mass="30845">MGRKSLYELLASAKKDDAKEFLFSLTNYIEKFGEERPPSANITPSSLKCIRQIVYKLLSTPVEDEKRSYNLRGITEIGTYRHETLQEYITHMPSWEFVDVEEYVKEKGLDLRIGEKTDHELHLYDDKNRVSYMCDGIIKNNNGKYFILEIKTMMSMKFMKIKDEIPDEYKLQATCYSYLMQIPDVMFLFEDRDLLTKKAMVFTPTQEEKNDIRDLIYRANKFADENTIPEKPDVDRKVCQYCRYKKRCKSDGIVQVTMSDN</sequence>
<dbReference type="InterPro" id="IPR011604">
    <property type="entry name" value="PDDEXK-like_dom_sf"/>
</dbReference>
<name>A0A8S5T375_9CAUD</name>
<proteinExistence type="predicted"/>
<dbReference type="Pfam" id="PF12705">
    <property type="entry name" value="PDDEXK_1"/>
    <property type="match status" value="1"/>
</dbReference>
<keyword evidence="2" id="KW-0269">Exonuclease</keyword>
<accession>A0A8S5T375</accession>
<dbReference type="EMBL" id="BK032734">
    <property type="protein sequence ID" value="DAF57423.1"/>
    <property type="molecule type" value="Genomic_DNA"/>
</dbReference>
<feature type="domain" description="PD-(D/E)XK endonuclease-like" evidence="1">
    <location>
        <begin position="84"/>
        <end position="249"/>
    </location>
</feature>
<organism evidence="2">
    <name type="scientific">Myoviridae sp. ctqfO1</name>
    <dbReference type="NCBI Taxonomy" id="2827710"/>
    <lineage>
        <taxon>Viruses</taxon>
        <taxon>Duplodnaviria</taxon>
        <taxon>Heunggongvirae</taxon>
        <taxon>Uroviricota</taxon>
        <taxon>Caudoviricetes</taxon>
    </lineage>
</organism>
<protein>
    <submittedName>
        <fullName evidence="2">Exonuclease</fullName>
    </submittedName>
</protein>
<evidence type="ECO:0000259" key="1">
    <source>
        <dbReference type="Pfam" id="PF12705"/>
    </source>
</evidence>
<keyword evidence="2" id="KW-0540">Nuclease</keyword>
<dbReference type="GO" id="GO:0004527">
    <property type="term" value="F:exonuclease activity"/>
    <property type="evidence" value="ECO:0007669"/>
    <property type="project" value="UniProtKB-KW"/>
</dbReference>
<dbReference type="Gene3D" id="3.90.320.10">
    <property type="match status" value="1"/>
</dbReference>
<reference evidence="2" key="1">
    <citation type="journal article" date="2021" name="Proc. Natl. Acad. Sci. U.S.A.">
        <title>A Catalog of Tens of Thousands of Viruses from Human Metagenomes Reveals Hidden Associations with Chronic Diseases.</title>
        <authorList>
            <person name="Tisza M.J."/>
            <person name="Buck C.B."/>
        </authorList>
    </citation>
    <scope>NUCLEOTIDE SEQUENCE</scope>
    <source>
        <strain evidence="2">CtqfO1</strain>
    </source>
</reference>
<dbReference type="InterPro" id="IPR038726">
    <property type="entry name" value="PDDEXK_AddAB-type"/>
</dbReference>
<evidence type="ECO:0000313" key="2">
    <source>
        <dbReference type="EMBL" id="DAF57423.1"/>
    </source>
</evidence>